<dbReference type="AlphaFoldDB" id="A0A4C1T7H5"/>
<proteinExistence type="predicted"/>
<name>A0A4C1T7H5_EUMVA</name>
<dbReference type="Proteomes" id="UP000299102">
    <property type="component" value="Unassembled WGS sequence"/>
</dbReference>
<gene>
    <name evidence="1" type="ORF">EVAR_77514_1</name>
</gene>
<evidence type="ECO:0000313" key="2">
    <source>
        <dbReference type="Proteomes" id="UP000299102"/>
    </source>
</evidence>
<protein>
    <submittedName>
        <fullName evidence="1">Uncharacterized protein</fullName>
    </submittedName>
</protein>
<evidence type="ECO:0000313" key="1">
    <source>
        <dbReference type="EMBL" id="GBP10084.1"/>
    </source>
</evidence>
<organism evidence="1 2">
    <name type="scientific">Eumeta variegata</name>
    <name type="common">Bagworm moth</name>
    <name type="synonym">Eumeta japonica</name>
    <dbReference type="NCBI Taxonomy" id="151549"/>
    <lineage>
        <taxon>Eukaryota</taxon>
        <taxon>Metazoa</taxon>
        <taxon>Ecdysozoa</taxon>
        <taxon>Arthropoda</taxon>
        <taxon>Hexapoda</taxon>
        <taxon>Insecta</taxon>
        <taxon>Pterygota</taxon>
        <taxon>Neoptera</taxon>
        <taxon>Endopterygota</taxon>
        <taxon>Lepidoptera</taxon>
        <taxon>Glossata</taxon>
        <taxon>Ditrysia</taxon>
        <taxon>Tineoidea</taxon>
        <taxon>Psychidae</taxon>
        <taxon>Oiketicinae</taxon>
        <taxon>Eumeta</taxon>
    </lineage>
</organism>
<accession>A0A4C1T7H5</accession>
<comment type="caution">
    <text evidence="1">The sequence shown here is derived from an EMBL/GenBank/DDBJ whole genome shotgun (WGS) entry which is preliminary data.</text>
</comment>
<reference evidence="1 2" key="1">
    <citation type="journal article" date="2019" name="Commun. Biol.">
        <title>The bagworm genome reveals a unique fibroin gene that provides high tensile strength.</title>
        <authorList>
            <person name="Kono N."/>
            <person name="Nakamura H."/>
            <person name="Ohtoshi R."/>
            <person name="Tomita M."/>
            <person name="Numata K."/>
            <person name="Arakawa K."/>
        </authorList>
    </citation>
    <scope>NUCLEOTIDE SEQUENCE [LARGE SCALE GENOMIC DNA]</scope>
</reference>
<keyword evidence="2" id="KW-1185">Reference proteome</keyword>
<sequence>MQISMEQFTPGAPPLLCLNTPRGFIGARNVDRGAANIGVRKSMDIMHIDSNEPNRAIILIHNIIQSHALRLRERASWSLPAGVTTSARTVAINSQSASERVSQSAISIGVGVDANLTTAVRWRI</sequence>
<dbReference type="EMBL" id="BGZK01000039">
    <property type="protein sequence ID" value="GBP10084.1"/>
    <property type="molecule type" value="Genomic_DNA"/>
</dbReference>